<dbReference type="Proteomes" id="UP000461162">
    <property type="component" value="Unassembled WGS sequence"/>
</dbReference>
<dbReference type="EMBL" id="WODC01000004">
    <property type="protein sequence ID" value="MUM77553.1"/>
    <property type="molecule type" value="Genomic_DNA"/>
</dbReference>
<dbReference type="InterPro" id="IPR021354">
    <property type="entry name" value="DUF2975"/>
</dbReference>
<feature type="transmembrane region" description="Helical" evidence="1">
    <location>
        <begin position="62"/>
        <end position="82"/>
    </location>
</feature>
<feature type="transmembrane region" description="Helical" evidence="1">
    <location>
        <begin position="12"/>
        <end position="33"/>
    </location>
</feature>
<comment type="caution">
    <text evidence="2">The sequence shown here is derived from an EMBL/GenBank/DDBJ whole genome shotgun (WGS) entry which is preliminary data.</text>
</comment>
<dbReference type="AlphaFoldDB" id="A0A7K1KNA7"/>
<dbReference type="RefSeq" id="WP_155933803.1">
    <property type="nucleotide sequence ID" value="NZ_WODC01000004.1"/>
</dbReference>
<dbReference type="Pfam" id="PF11188">
    <property type="entry name" value="DUF2975"/>
    <property type="match status" value="1"/>
</dbReference>
<keyword evidence="1" id="KW-0472">Membrane</keyword>
<sequence>MNTIQRPSKRFALLFRALFILYPIGVLAVWLVADPGAGGQWLELDAFKRAGLVSADAPLGTWQRLACFGAAMLPGAAVMYAYRSLWRLFDLYAAGAFFEKTNVARLRDIGWALMAQQILALPAGALQTLALTAHNPEGERMVTLAIEDSNVTLIVVGLMIILISKVMDEGRKLQEEQRLTV</sequence>
<evidence type="ECO:0000313" key="3">
    <source>
        <dbReference type="Proteomes" id="UP000461162"/>
    </source>
</evidence>
<keyword evidence="3" id="KW-1185">Reference proteome</keyword>
<name>A0A7K1KNA7_9BACT</name>
<feature type="transmembrane region" description="Helical" evidence="1">
    <location>
        <begin position="151"/>
        <end position="168"/>
    </location>
</feature>
<reference evidence="2 3" key="1">
    <citation type="submission" date="2019-11" db="EMBL/GenBank/DDBJ databases">
        <title>Pseudodesulfovibrio alkaliphilus, sp. nov., an alkaliphilic sulfate-reducing bacteria from mud volcano of Taman peninsula, Russia.</title>
        <authorList>
            <person name="Frolova A."/>
            <person name="Merkel A.Y."/>
            <person name="Slobodkin A.I."/>
        </authorList>
    </citation>
    <scope>NUCLEOTIDE SEQUENCE [LARGE SCALE GENOMIC DNA]</scope>
    <source>
        <strain evidence="2 3">F-1</strain>
    </source>
</reference>
<gene>
    <name evidence="2" type="ORF">GKC30_07910</name>
</gene>
<proteinExistence type="predicted"/>
<keyword evidence="1" id="KW-0812">Transmembrane</keyword>
<feature type="transmembrane region" description="Helical" evidence="1">
    <location>
        <begin position="109"/>
        <end position="131"/>
    </location>
</feature>
<accession>A0A7K1KNA7</accession>
<keyword evidence="1" id="KW-1133">Transmembrane helix</keyword>
<protein>
    <submittedName>
        <fullName evidence="2">DUF2975 domain-containing protein</fullName>
    </submittedName>
</protein>
<evidence type="ECO:0000313" key="2">
    <source>
        <dbReference type="EMBL" id="MUM77553.1"/>
    </source>
</evidence>
<organism evidence="2 3">
    <name type="scientific">Pseudodesulfovibrio alkaliphilus</name>
    <dbReference type="NCBI Taxonomy" id="2661613"/>
    <lineage>
        <taxon>Bacteria</taxon>
        <taxon>Pseudomonadati</taxon>
        <taxon>Thermodesulfobacteriota</taxon>
        <taxon>Desulfovibrionia</taxon>
        <taxon>Desulfovibrionales</taxon>
        <taxon>Desulfovibrionaceae</taxon>
    </lineage>
</organism>
<evidence type="ECO:0000256" key="1">
    <source>
        <dbReference type="SAM" id="Phobius"/>
    </source>
</evidence>